<dbReference type="SUPFAM" id="SSF110849">
    <property type="entry name" value="ParB/Sulfiredoxin"/>
    <property type="match status" value="1"/>
</dbReference>
<dbReference type="STRING" id="497964.CfE428DRAFT_1800"/>
<sequence length="299" mass="33172">MAKVALGKGLGALINTRVASPTPAVESGERVQPMPLNKLFASPLQPRTVFRDEHLEELVASIKEHGIIQPLIARQRGDRFELIAGERRWRAAQKAGLAEAPVIIREASDQDVLELALIENLQREDLNPIEEANAFARLAKEFGLRQEDIAQKVGKNRATVANSMRLLELHEQVQSYLAQDRISVGHAKVLLSLKSREEQALLAEEIIRHSLTVRAAEKLVARHFVETGTPKPTRNGTAAAAKPSLAPAVQHLQNQLQQHLATHVTLHHGEKRGRIEIEYYGNDDLQRLLGVLGLKPDDK</sequence>
<dbReference type="EMBL" id="ABVL01000004">
    <property type="protein sequence ID" value="EDY20603.1"/>
    <property type="molecule type" value="Genomic_DNA"/>
</dbReference>
<dbReference type="InterPro" id="IPR004437">
    <property type="entry name" value="ParB/RepB/Spo0J"/>
</dbReference>
<dbReference type="Gene3D" id="1.10.10.2830">
    <property type="match status" value="1"/>
</dbReference>
<keyword evidence="6" id="KW-1185">Reference proteome</keyword>
<name>B4CYR2_9BACT</name>
<proteinExistence type="inferred from homology"/>
<feature type="domain" description="ParB-like N-terminal" evidence="4">
    <location>
        <begin position="32"/>
        <end position="121"/>
    </location>
</feature>
<evidence type="ECO:0000256" key="2">
    <source>
        <dbReference type="ARBA" id="ARBA00022829"/>
    </source>
</evidence>
<evidence type="ECO:0000256" key="1">
    <source>
        <dbReference type="ARBA" id="ARBA00006295"/>
    </source>
</evidence>
<dbReference type="NCBIfam" id="TIGR00180">
    <property type="entry name" value="parB_part"/>
    <property type="match status" value="1"/>
</dbReference>
<dbReference type="InterPro" id="IPR036086">
    <property type="entry name" value="ParB/Sulfiredoxin_sf"/>
</dbReference>
<dbReference type="InParanoid" id="B4CYR2"/>
<dbReference type="FunFam" id="3.90.1530.30:FF:000001">
    <property type="entry name" value="Chromosome partitioning protein ParB"/>
    <property type="match status" value="1"/>
</dbReference>
<dbReference type="InterPro" id="IPR041468">
    <property type="entry name" value="HTH_ParB/Spo0J"/>
</dbReference>
<dbReference type="CDD" id="cd16393">
    <property type="entry name" value="SPO0J_N"/>
    <property type="match status" value="1"/>
</dbReference>
<dbReference type="AlphaFoldDB" id="B4CYR2"/>
<dbReference type="SUPFAM" id="SSF109709">
    <property type="entry name" value="KorB DNA-binding domain-like"/>
    <property type="match status" value="1"/>
</dbReference>
<dbReference type="Pfam" id="PF17762">
    <property type="entry name" value="HTH_ParB"/>
    <property type="match status" value="1"/>
</dbReference>
<dbReference type="GO" id="GO:0007059">
    <property type="term" value="P:chromosome segregation"/>
    <property type="evidence" value="ECO:0007669"/>
    <property type="project" value="UniProtKB-KW"/>
</dbReference>
<dbReference type="eggNOG" id="COG1475">
    <property type="taxonomic scope" value="Bacteria"/>
</dbReference>
<dbReference type="InterPro" id="IPR003115">
    <property type="entry name" value="ParB_N"/>
</dbReference>
<dbReference type="Proteomes" id="UP000005824">
    <property type="component" value="Unassembled WGS sequence"/>
</dbReference>
<comment type="caution">
    <text evidence="5">The sequence shown here is derived from an EMBL/GenBank/DDBJ whole genome shotgun (WGS) entry which is preliminary data.</text>
</comment>
<accession>B4CYR2</accession>
<dbReference type="GO" id="GO:0003677">
    <property type="term" value="F:DNA binding"/>
    <property type="evidence" value="ECO:0007669"/>
    <property type="project" value="UniProtKB-KW"/>
</dbReference>
<keyword evidence="3" id="KW-0238">DNA-binding</keyword>
<dbReference type="PANTHER" id="PTHR33375:SF1">
    <property type="entry name" value="CHROMOSOME-PARTITIONING PROTEIN PARB-RELATED"/>
    <property type="match status" value="1"/>
</dbReference>
<dbReference type="PANTHER" id="PTHR33375">
    <property type="entry name" value="CHROMOSOME-PARTITIONING PROTEIN PARB-RELATED"/>
    <property type="match status" value="1"/>
</dbReference>
<dbReference type="InterPro" id="IPR057240">
    <property type="entry name" value="ParB_dimer_C"/>
</dbReference>
<dbReference type="SMART" id="SM00470">
    <property type="entry name" value="ParB"/>
    <property type="match status" value="1"/>
</dbReference>
<gene>
    <name evidence="5" type="ORF">CfE428DRAFT_1800</name>
</gene>
<dbReference type="GO" id="GO:0045881">
    <property type="term" value="P:positive regulation of sporulation resulting in formation of a cellular spore"/>
    <property type="evidence" value="ECO:0007669"/>
    <property type="project" value="TreeGrafter"/>
</dbReference>
<dbReference type="FunFam" id="1.10.10.2830:FF:000001">
    <property type="entry name" value="Chromosome partitioning protein ParB"/>
    <property type="match status" value="1"/>
</dbReference>
<keyword evidence="2" id="KW-0159">Chromosome partition</keyword>
<dbReference type="InterPro" id="IPR050336">
    <property type="entry name" value="Chromosome_partition/occlusion"/>
</dbReference>
<dbReference type="Pfam" id="PF02195">
    <property type="entry name" value="ParB_N"/>
    <property type="match status" value="1"/>
</dbReference>
<comment type="similarity">
    <text evidence="1">Belongs to the ParB family.</text>
</comment>
<evidence type="ECO:0000259" key="4">
    <source>
        <dbReference type="SMART" id="SM00470"/>
    </source>
</evidence>
<dbReference type="GO" id="GO:0005694">
    <property type="term" value="C:chromosome"/>
    <property type="evidence" value="ECO:0007669"/>
    <property type="project" value="TreeGrafter"/>
</dbReference>
<organism evidence="5 6">
    <name type="scientific">Chthoniobacter flavus Ellin428</name>
    <dbReference type="NCBI Taxonomy" id="497964"/>
    <lineage>
        <taxon>Bacteria</taxon>
        <taxon>Pseudomonadati</taxon>
        <taxon>Verrucomicrobiota</taxon>
        <taxon>Spartobacteria</taxon>
        <taxon>Chthoniobacterales</taxon>
        <taxon>Chthoniobacteraceae</taxon>
        <taxon>Chthoniobacter</taxon>
    </lineage>
</organism>
<dbReference type="Pfam" id="PF23552">
    <property type="entry name" value="ParB_C"/>
    <property type="match status" value="1"/>
</dbReference>
<reference evidence="5 6" key="1">
    <citation type="journal article" date="2011" name="J. Bacteriol.">
        <title>Genome sequence of Chthoniobacter flavus Ellin428, an aerobic heterotrophic soil bacterium.</title>
        <authorList>
            <person name="Kant R."/>
            <person name="van Passel M.W."/>
            <person name="Palva A."/>
            <person name="Lucas S."/>
            <person name="Lapidus A."/>
            <person name="Glavina Del Rio T."/>
            <person name="Dalin E."/>
            <person name="Tice H."/>
            <person name="Bruce D."/>
            <person name="Goodwin L."/>
            <person name="Pitluck S."/>
            <person name="Larimer F.W."/>
            <person name="Land M.L."/>
            <person name="Hauser L."/>
            <person name="Sangwan P."/>
            <person name="de Vos W.M."/>
            <person name="Janssen P.H."/>
            <person name="Smidt H."/>
        </authorList>
    </citation>
    <scope>NUCLEOTIDE SEQUENCE [LARGE SCALE GENOMIC DNA]</scope>
    <source>
        <strain evidence="5 6">Ellin428</strain>
    </source>
</reference>
<dbReference type="Gene3D" id="3.90.1530.30">
    <property type="match status" value="1"/>
</dbReference>
<evidence type="ECO:0000313" key="5">
    <source>
        <dbReference type="EMBL" id="EDY20603.1"/>
    </source>
</evidence>
<evidence type="ECO:0000256" key="3">
    <source>
        <dbReference type="ARBA" id="ARBA00023125"/>
    </source>
</evidence>
<protein>
    <submittedName>
        <fullName evidence="5">ParB-like partition protein</fullName>
    </submittedName>
</protein>
<dbReference type="RefSeq" id="WP_006979126.1">
    <property type="nucleotide sequence ID" value="NZ_ABVL01000004.1"/>
</dbReference>
<evidence type="ECO:0000313" key="6">
    <source>
        <dbReference type="Proteomes" id="UP000005824"/>
    </source>
</evidence>